<name>A0AAD5RZH6_9PEZI</name>
<protein>
    <submittedName>
        <fullName evidence="1">Uncharacterized protein</fullName>
    </submittedName>
</protein>
<sequence length="72" mass="7780">MLLAGIFLETRKLAEHGGDRLNVLLTDAPKLLAAADKQDGLRPVNSSQALDDANSMANASMLRLILKDLAHR</sequence>
<gene>
    <name evidence="1" type="ORF">MKZ38_001758</name>
</gene>
<dbReference type="AlphaFoldDB" id="A0AAD5RZH6"/>
<keyword evidence="2" id="KW-1185">Reference proteome</keyword>
<reference evidence="1" key="1">
    <citation type="submission" date="2022-07" db="EMBL/GenBank/DDBJ databases">
        <title>Draft genome sequence of Zalerion maritima ATCC 34329, a (micro)plastics degrading marine fungus.</title>
        <authorList>
            <person name="Paco A."/>
            <person name="Goncalves M.F.M."/>
            <person name="Rocha-Santos T.A.P."/>
            <person name="Alves A."/>
        </authorList>
    </citation>
    <scope>NUCLEOTIDE SEQUENCE</scope>
    <source>
        <strain evidence="1">ATCC 34329</strain>
    </source>
</reference>
<evidence type="ECO:0000313" key="1">
    <source>
        <dbReference type="EMBL" id="KAJ2906398.1"/>
    </source>
</evidence>
<organism evidence="1 2">
    <name type="scientific">Zalerion maritima</name>
    <dbReference type="NCBI Taxonomy" id="339359"/>
    <lineage>
        <taxon>Eukaryota</taxon>
        <taxon>Fungi</taxon>
        <taxon>Dikarya</taxon>
        <taxon>Ascomycota</taxon>
        <taxon>Pezizomycotina</taxon>
        <taxon>Sordariomycetes</taxon>
        <taxon>Lulworthiomycetidae</taxon>
        <taxon>Lulworthiales</taxon>
        <taxon>Lulworthiaceae</taxon>
        <taxon>Zalerion</taxon>
    </lineage>
</organism>
<dbReference type="Proteomes" id="UP001201980">
    <property type="component" value="Unassembled WGS sequence"/>
</dbReference>
<accession>A0AAD5RZH6</accession>
<proteinExistence type="predicted"/>
<dbReference type="EMBL" id="JAKWBI020000014">
    <property type="protein sequence ID" value="KAJ2906398.1"/>
    <property type="molecule type" value="Genomic_DNA"/>
</dbReference>
<evidence type="ECO:0000313" key="2">
    <source>
        <dbReference type="Proteomes" id="UP001201980"/>
    </source>
</evidence>
<comment type="caution">
    <text evidence="1">The sequence shown here is derived from an EMBL/GenBank/DDBJ whole genome shotgun (WGS) entry which is preliminary data.</text>
</comment>